<dbReference type="PROSITE" id="PS00687">
    <property type="entry name" value="ALDEHYDE_DEHYDR_GLU"/>
    <property type="match status" value="1"/>
</dbReference>
<evidence type="ECO:0000256" key="5">
    <source>
        <dbReference type="RuleBase" id="RU003345"/>
    </source>
</evidence>
<dbReference type="Gene3D" id="3.40.309.10">
    <property type="entry name" value="Aldehyde Dehydrogenase, Chain A, domain 2"/>
    <property type="match status" value="1"/>
</dbReference>
<reference evidence="7" key="1">
    <citation type="submission" date="2021-10" db="EMBL/GenBank/DDBJ databases">
        <title>De novo Genome Assembly of Clathrus columnatus (Basidiomycota, Fungi) Using Illumina and Nanopore Sequence Data.</title>
        <authorList>
            <person name="Ogiso-Tanaka E."/>
            <person name="Itagaki H."/>
            <person name="Hosoya T."/>
            <person name="Hosaka K."/>
        </authorList>
    </citation>
    <scope>NUCLEOTIDE SEQUENCE</scope>
    <source>
        <strain evidence="7">MO-923</strain>
    </source>
</reference>
<gene>
    <name evidence="7" type="ORF">Clacol_003079</name>
</gene>
<dbReference type="Proteomes" id="UP001050691">
    <property type="component" value="Unassembled WGS sequence"/>
</dbReference>
<dbReference type="Gene3D" id="3.40.605.10">
    <property type="entry name" value="Aldehyde Dehydrogenase, Chain A, domain 1"/>
    <property type="match status" value="2"/>
</dbReference>
<dbReference type="PANTHER" id="PTHR42986:SF1">
    <property type="entry name" value="BENZALDEHYDE DEHYDROGENASE YFMT"/>
    <property type="match status" value="1"/>
</dbReference>
<sequence length="457" mass="49526">MASDSSSLPNPTVPHVQFLIDGSKQRSSTGETYNSYSNTGTLVSTVESASWSDIERAIKVAKAAQPAWENMVPPERSDILLKAAEILVDPTKKYVQAFSKALVDELGKNFNWMLEVYMSPAVIKGFASQHSRLIGEAFPSRVPGGSVTIQRRAYGVIFLIAPWNSPLALSLRSLSIALLCGNAVLFRSSELSPRTHELVAERSTAVGRLLAVEAAKNLKPTVLELGGKNAVVVLEDADVVQAARTIVSGGYSNSGQLCISTSRVIVQRSIADPLISELVSLVRKLKAGEKEGATLVGVRQLAFAERIVRYIKDAVDKGARVLVGDLTHNGATVQPHLLLGYTPDMDAWKDEIFGPVVGIAICDTVDEAIDLANDSEYSLSCSLWTKNLKALEWAKRIHAGGVNINGNTYYYEHFAGLRGLGGHSGWGSDEIECYTQKRAIIVTPEESYKPLVDDLQL</sequence>
<evidence type="ECO:0000313" key="7">
    <source>
        <dbReference type="EMBL" id="GJJ08859.1"/>
    </source>
</evidence>
<evidence type="ECO:0000256" key="2">
    <source>
        <dbReference type="ARBA" id="ARBA00023002"/>
    </source>
</evidence>
<keyword evidence="2 5" id="KW-0560">Oxidoreductase</keyword>
<accession>A0AAV5A7Y3</accession>
<evidence type="ECO:0000313" key="8">
    <source>
        <dbReference type="Proteomes" id="UP001050691"/>
    </source>
</evidence>
<evidence type="ECO:0000256" key="3">
    <source>
        <dbReference type="ARBA" id="ARBA00023027"/>
    </source>
</evidence>
<dbReference type="InterPro" id="IPR029510">
    <property type="entry name" value="Ald_DH_CS_GLU"/>
</dbReference>
<evidence type="ECO:0000259" key="6">
    <source>
        <dbReference type="Pfam" id="PF00171"/>
    </source>
</evidence>
<organism evidence="7 8">
    <name type="scientific">Clathrus columnatus</name>
    <dbReference type="NCBI Taxonomy" id="1419009"/>
    <lineage>
        <taxon>Eukaryota</taxon>
        <taxon>Fungi</taxon>
        <taxon>Dikarya</taxon>
        <taxon>Basidiomycota</taxon>
        <taxon>Agaricomycotina</taxon>
        <taxon>Agaricomycetes</taxon>
        <taxon>Phallomycetidae</taxon>
        <taxon>Phallales</taxon>
        <taxon>Clathraceae</taxon>
        <taxon>Clathrus</taxon>
    </lineage>
</organism>
<evidence type="ECO:0000256" key="1">
    <source>
        <dbReference type="ARBA" id="ARBA00009986"/>
    </source>
</evidence>
<dbReference type="AlphaFoldDB" id="A0AAV5A7Y3"/>
<comment type="caution">
    <text evidence="7">The sequence shown here is derived from an EMBL/GenBank/DDBJ whole genome shotgun (WGS) entry which is preliminary data.</text>
</comment>
<feature type="active site" evidence="4">
    <location>
        <position position="224"/>
    </location>
</feature>
<keyword evidence="3" id="KW-0520">NAD</keyword>
<dbReference type="InterPro" id="IPR016161">
    <property type="entry name" value="Ald_DH/histidinol_DH"/>
</dbReference>
<dbReference type="InterPro" id="IPR015590">
    <property type="entry name" value="Aldehyde_DH_dom"/>
</dbReference>
<dbReference type="InterPro" id="IPR016162">
    <property type="entry name" value="Ald_DH_N"/>
</dbReference>
<name>A0AAV5A7Y3_9AGAM</name>
<evidence type="ECO:0000256" key="4">
    <source>
        <dbReference type="PROSITE-ProRule" id="PRU10007"/>
    </source>
</evidence>
<proteinExistence type="inferred from homology"/>
<dbReference type="SUPFAM" id="SSF53720">
    <property type="entry name" value="ALDH-like"/>
    <property type="match status" value="1"/>
</dbReference>
<feature type="domain" description="Aldehyde dehydrogenase" evidence="6">
    <location>
        <begin position="203"/>
        <end position="439"/>
    </location>
</feature>
<dbReference type="GO" id="GO:0016620">
    <property type="term" value="F:oxidoreductase activity, acting on the aldehyde or oxo group of donors, NAD or NADP as acceptor"/>
    <property type="evidence" value="ECO:0007669"/>
    <property type="project" value="InterPro"/>
</dbReference>
<feature type="domain" description="Aldehyde dehydrogenase" evidence="6">
    <location>
        <begin position="29"/>
        <end position="201"/>
    </location>
</feature>
<dbReference type="PANTHER" id="PTHR42986">
    <property type="entry name" value="BENZALDEHYDE DEHYDROGENASE YFMT"/>
    <property type="match status" value="1"/>
</dbReference>
<dbReference type="Pfam" id="PF00171">
    <property type="entry name" value="Aldedh"/>
    <property type="match status" value="2"/>
</dbReference>
<keyword evidence="8" id="KW-1185">Reference proteome</keyword>
<comment type="similarity">
    <text evidence="1 5">Belongs to the aldehyde dehydrogenase family.</text>
</comment>
<protein>
    <recommendedName>
        <fullName evidence="6">Aldehyde dehydrogenase domain-containing protein</fullName>
    </recommendedName>
</protein>
<dbReference type="EMBL" id="BPWL01000003">
    <property type="protein sequence ID" value="GJJ08859.1"/>
    <property type="molecule type" value="Genomic_DNA"/>
</dbReference>
<dbReference type="InterPro" id="IPR016163">
    <property type="entry name" value="Ald_DH_C"/>
</dbReference>